<dbReference type="EMBL" id="CP143786">
    <property type="protein sequence ID" value="WVN87118.1"/>
    <property type="molecule type" value="Genomic_DNA"/>
</dbReference>
<protein>
    <submittedName>
        <fullName evidence="1">Uncharacterized protein</fullName>
    </submittedName>
</protein>
<proteinExistence type="predicted"/>
<dbReference type="Proteomes" id="UP000094043">
    <property type="component" value="Chromosome 3"/>
</dbReference>
<sequence length="168" mass="18257">MSLCYPSNDVPVDENAVPAGHDCEVSQSNLSSILKSGRKWPSGPWHRRAGVHLGYAVEDLDEMTEKSNLIPKEEAAEIRDGMSGLSTTLKEKEPPHIDVVATIEKTEELGNQLYLYGNKPTSGDLEGSGINDVTQSLRRAHEALLGLESASCQNHGTLTWNIADNSES</sequence>
<accession>A0A1E3IA83</accession>
<dbReference type="AlphaFoldDB" id="A0A1E3IA83"/>
<evidence type="ECO:0000313" key="2">
    <source>
        <dbReference type="Proteomes" id="UP000094043"/>
    </source>
</evidence>
<evidence type="ECO:0000313" key="1">
    <source>
        <dbReference type="EMBL" id="WVN87118.1"/>
    </source>
</evidence>
<gene>
    <name evidence="1" type="ORF">L203_102294</name>
</gene>
<name>A0A1E3IA83_9TREE</name>
<dbReference type="RefSeq" id="XP_066067818.1">
    <property type="nucleotide sequence ID" value="XM_066211721.1"/>
</dbReference>
<reference evidence="1" key="1">
    <citation type="submission" date="2016-06" db="EMBL/GenBank/DDBJ databases">
        <authorList>
            <person name="Cuomo C."/>
            <person name="Litvintseva A."/>
            <person name="Heitman J."/>
            <person name="Chen Y."/>
            <person name="Sun S."/>
            <person name="Springer D."/>
            <person name="Dromer F."/>
            <person name="Young S."/>
            <person name="Zeng Q."/>
            <person name="Chapman S."/>
            <person name="Gujja S."/>
            <person name="Saif S."/>
            <person name="Birren B."/>
        </authorList>
    </citation>
    <scope>NUCLEOTIDE SEQUENCE</scope>
    <source>
        <strain evidence="1">CBS 7841</strain>
    </source>
</reference>
<keyword evidence="2" id="KW-1185">Reference proteome</keyword>
<organism evidence="1 2">
    <name type="scientific">Cryptococcus depauperatus CBS 7841</name>
    <dbReference type="NCBI Taxonomy" id="1295531"/>
    <lineage>
        <taxon>Eukaryota</taxon>
        <taxon>Fungi</taxon>
        <taxon>Dikarya</taxon>
        <taxon>Basidiomycota</taxon>
        <taxon>Agaricomycotina</taxon>
        <taxon>Tremellomycetes</taxon>
        <taxon>Tremellales</taxon>
        <taxon>Cryptococcaceae</taxon>
        <taxon>Cryptococcus</taxon>
    </lineage>
</organism>
<reference evidence="1" key="2">
    <citation type="journal article" date="2022" name="Elife">
        <title>Obligate sexual reproduction of a homothallic fungus closely related to the Cryptococcus pathogenic species complex.</title>
        <authorList>
            <person name="Passer A.R."/>
            <person name="Clancey S.A."/>
            <person name="Shea T."/>
            <person name="David-Palma M."/>
            <person name="Averette A.F."/>
            <person name="Boekhout T."/>
            <person name="Porcel B.M."/>
            <person name="Nowrousian M."/>
            <person name="Cuomo C.A."/>
            <person name="Sun S."/>
            <person name="Heitman J."/>
            <person name="Coelho M.A."/>
        </authorList>
    </citation>
    <scope>NUCLEOTIDE SEQUENCE</scope>
    <source>
        <strain evidence="1">CBS 7841</strain>
    </source>
</reference>
<dbReference type="GeneID" id="91086506"/>
<dbReference type="VEuPathDB" id="FungiDB:L203_04751"/>
<dbReference type="KEGG" id="cdep:91086506"/>
<reference evidence="1" key="3">
    <citation type="submission" date="2024-01" db="EMBL/GenBank/DDBJ databases">
        <authorList>
            <person name="Coelho M.A."/>
            <person name="David-Palma M."/>
            <person name="Shea T."/>
            <person name="Sun S."/>
            <person name="Cuomo C.A."/>
            <person name="Heitman J."/>
        </authorList>
    </citation>
    <scope>NUCLEOTIDE SEQUENCE</scope>
    <source>
        <strain evidence="1">CBS 7841</strain>
    </source>
</reference>